<dbReference type="SUPFAM" id="SSF46689">
    <property type="entry name" value="Homeodomain-like"/>
    <property type="match status" value="1"/>
</dbReference>
<dbReference type="Gene3D" id="1.10.357.10">
    <property type="entry name" value="Tetracycline Repressor, domain 2"/>
    <property type="match status" value="1"/>
</dbReference>
<keyword evidence="1 2" id="KW-0238">DNA-binding</keyword>
<dbReference type="InterPro" id="IPR009057">
    <property type="entry name" value="Homeodomain-like_sf"/>
</dbReference>
<dbReference type="InterPro" id="IPR001647">
    <property type="entry name" value="HTH_TetR"/>
</dbReference>
<evidence type="ECO:0000256" key="1">
    <source>
        <dbReference type="ARBA" id="ARBA00023125"/>
    </source>
</evidence>
<evidence type="ECO:0000313" key="4">
    <source>
        <dbReference type="EMBL" id="RCW39905.1"/>
    </source>
</evidence>
<dbReference type="InterPro" id="IPR036271">
    <property type="entry name" value="Tet_transcr_reg_TetR-rel_C_sf"/>
</dbReference>
<proteinExistence type="predicted"/>
<organism evidence="4 5">
    <name type="scientific">Paenibacillus prosopidis</name>
    <dbReference type="NCBI Taxonomy" id="630520"/>
    <lineage>
        <taxon>Bacteria</taxon>
        <taxon>Bacillati</taxon>
        <taxon>Bacillota</taxon>
        <taxon>Bacilli</taxon>
        <taxon>Bacillales</taxon>
        <taxon>Paenibacillaceae</taxon>
        <taxon>Paenibacillus</taxon>
    </lineage>
</organism>
<reference evidence="4 5" key="1">
    <citation type="submission" date="2018-07" db="EMBL/GenBank/DDBJ databases">
        <title>Genomic Encyclopedia of Type Strains, Phase III (KMG-III): the genomes of soil and plant-associated and newly described type strains.</title>
        <authorList>
            <person name="Whitman W."/>
        </authorList>
    </citation>
    <scope>NUCLEOTIDE SEQUENCE [LARGE SCALE GENOMIC DNA]</scope>
    <source>
        <strain evidence="4 5">CECT 7506</strain>
    </source>
</reference>
<dbReference type="EMBL" id="QPJD01000046">
    <property type="protein sequence ID" value="RCW39905.1"/>
    <property type="molecule type" value="Genomic_DNA"/>
</dbReference>
<protein>
    <submittedName>
        <fullName evidence="4">TetR family transcriptional regulator</fullName>
    </submittedName>
</protein>
<accession>A0A368VI83</accession>
<keyword evidence="5" id="KW-1185">Reference proteome</keyword>
<dbReference type="Pfam" id="PF00440">
    <property type="entry name" value="TetR_N"/>
    <property type="match status" value="1"/>
</dbReference>
<evidence type="ECO:0000256" key="2">
    <source>
        <dbReference type="PROSITE-ProRule" id="PRU00335"/>
    </source>
</evidence>
<evidence type="ECO:0000259" key="3">
    <source>
        <dbReference type="PROSITE" id="PS50977"/>
    </source>
</evidence>
<dbReference type="RefSeq" id="WP_245976651.1">
    <property type="nucleotide sequence ID" value="NZ_QPJD01000046.1"/>
</dbReference>
<feature type="DNA-binding region" description="H-T-H motif" evidence="2">
    <location>
        <begin position="203"/>
        <end position="222"/>
    </location>
</feature>
<dbReference type="AlphaFoldDB" id="A0A368VI83"/>
<dbReference type="Proteomes" id="UP000252415">
    <property type="component" value="Unassembled WGS sequence"/>
</dbReference>
<sequence length="378" mass="43828">MAKLGLSPEMKRNIADSIKYRFALGFNIEKGIILFASLAASHLSRLVQLDAKLECTRLDLVNRDSHDKPFFSQFNSVPASGLRYRNKQKNESQLKTFHQIFILSSFGLLLRRSGTLFPARRAVRVYERCANEDIQQLARPERLNRTQIWHGIDKGGNNKYIGTVKTFIVPEVSGGRREDNNYMEKNLYLKTLKLFGNKGIRFTTEDLAKELGTSKRTIYAYFASKHEIIEKTIDFVFSEIVASDTEIMERNELTLPEKIILCFQNIPDAYSVSSIVRHMEDLQRHYPDLWKKTNHHLNTIWDPVMQLIEQGIKNEELEVIDTVILKLMLNETLKKLLDYDFLANHQVSFESGFKEMNNIILYGLLKRNGKCIIDIREC</sequence>
<dbReference type="SUPFAM" id="SSF48498">
    <property type="entry name" value="Tetracyclin repressor-like, C-terminal domain"/>
    <property type="match status" value="1"/>
</dbReference>
<evidence type="ECO:0000313" key="5">
    <source>
        <dbReference type="Proteomes" id="UP000252415"/>
    </source>
</evidence>
<feature type="domain" description="HTH tetR-type" evidence="3">
    <location>
        <begin position="181"/>
        <end position="240"/>
    </location>
</feature>
<comment type="caution">
    <text evidence="4">The sequence shown here is derived from an EMBL/GenBank/DDBJ whole genome shotgun (WGS) entry which is preliminary data.</text>
</comment>
<gene>
    <name evidence="4" type="ORF">DFP97_1463</name>
</gene>
<dbReference type="PROSITE" id="PS50977">
    <property type="entry name" value="HTH_TETR_2"/>
    <property type="match status" value="1"/>
</dbReference>
<dbReference type="GO" id="GO:0003677">
    <property type="term" value="F:DNA binding"/>
    <property type="evidence" value="ECO:0007669"/>
    <property type="project" value="UniProtKB-UniRule"/>
</dbReference>
<name>A0A368VI83_9BACL</name>